<protein>
    <submittedName>
        <fullName evidence="3">Ferritin-like domain-containing protein</fullName>
    </submittedName>
</protein>
<evidence type="ECO:0000313" key="3">
    <source>
        <dbReference type="EMBL" id="KAF6762493.1"/>
    </source>
</evidence>
<gene>
    <name evidence="3" type="ORF">DFP72DRAFT_559423</name>
</gene>
<feature type="compositionally biased region" description="Low complexity" evidence="1">
    <location>
        <begin position="343"/>
        <end position="366"/>
    </location>
</feature>
<keyword evidence="4" id="KW-1185">Reference proteome</keyword>
<feature type="signal peptide" evidence="2">
    <location>
        <begin position="1"/>
        <end position="20"/>
    </location>
</feature>
<dbReference type="CDD" id="cd00657">
    <property type="entry name" value="Ferritin_like"/>
    <property type="match status" value="1"/>
</dbReference>
<accession>A0A8H6IBL7</accession>
<dbReference type="Pfam" id="PF13668">
    <property type="entry name" value="Ferritin_2"/>
    <property type="match status" value="1"/>
</dbReference>
<dbReference type="EMBL" id="JACGCI010000007">
    <property type="protein sequence ID" value="KAF6762493.1"/>
    <property type="molecule type" value="Genomic_DNA"/>
</dbReference>
<dbReference type="InterPro" id="IPR009078">
    <property type="entry name" value="Ferritin-like_SF"/>
</dbReference>
<organism evidence="3 4">
    <name type="scientific">Ephemerocybe angulata</name>
    <dbReference type="NCBI Taxonomy" id="980116"/>
    <lineage>
        <taxon>Eukaryota</taxon>
        <taxon>Fungi</taxon>
        <taxon>Dikarya</taxon>
        <taxon>Basidiomycota</taxon>
        <taxon>Agaricomycotina</taxon>
        <taxon>Agaricomycetes</taxon>
        <taxon>Agaricomycetidae</taxon>
        <taxon>Agaricales</taxon>
        <taxon>Agaricineae</taxon>
        <taxon>Psathyrellaceae</taxon>
        <taxon>Ephemerocybe</taxon>
    </lineage>
</organism>
<dbReference type="SUPFAM" id="SSF47240">
    <property type="entry name" value="Ferritin-like"/>
    <property type="match status" value="1"/>
</dbReference>
<dbReference type="OrthoDB" id="1001765at2759"/>
<feature type="region of interest" description="Disordered" evidence="1">
    <location>
        <begin position="343"/>
        <end position="375"/>
    </location>
</feature>
<keyword evidence="2" id="KW-0732">Signal</keyword>
<dbReference type="Proteomes" id="UP000521943">
    <property type="component" value="Unassembled WGS sequence"/>
</dbReference>
<sequence length="387" mass="39483">MHFTSAFLALTAAVLPFVSAAPAITTAARAKRADSDLLVFKFADLLEQLESAFYEQALGKFKDADFVAAGFTNPTIPIEQFLAIQKDEATHSVVLQAALKSFGAQPITNCKFKFDSALTDVATMAATARVVENVGVTAYLGGATLLTDPVLLTAAGSILTVEARHSTILNVLSSTGTAVPSPFDFAFTPSEVLALAGGFIDGPCETGIPANVALAVTNTGGIGPGTKLTFDSTAFAGKDTSTFFCQMLVGGLGTALPFPFNECVVPSDLNGPVAIFITSDGQPLVNNVRDRDTVKQVAGPALAFIDTVPQSIGALARTNLGAPVLKTSTTTITPEQASTILSSASSTASAPAPTSTGGAAALSATANQTTGPSKDAAINVLGWSNTA</sequence>
<evidence type="ECO:0000313" key="4">
    <source>
        <dbReference type="Proteomes" id="UP000521943"/>
    </source>
</evidence>
<evidence type="ECO:0000256" key="1">
    <source>
        <dbReference type="SAM" id="MobiDB-lite"/>
    </source>
</evidence>
<name>A0A8H6IBL7_9AGAR</name>
<proteinExistence type="predicted"/>
<reference evidence="3 4" key="1">
    <citation type="submission" date="2020-07" db="EMBL/GenBank/DDBJ databases">
        <title>Comparative genomics of pyrophilous fungi reveals a link between fire events and developmental genes.</title>
        <authorList>
            <consortium name="DOE Joint Genome Institute"/>
            <person name="Steindorff A.S."/>
            <person name="Carver A."/>
            <person name="Calhoun S."/>
            <person name="Stillman K."/>
            <person name="Liu H."/>
            <person name="Lipzen A."/>
            <person name="Pangilinan J."/>
            <person name="Labutti K."/>
            <person name="Bruns T.D."/>
            <person name="Grigoriev I.V."/>
        </authorList>
    </citation>
    <scope>NUCLEOTIDE SEQUENCE [LARGE SCALE GENOMIC DNA]</scope>
    <source>
        <strain evidence="3 4">CBS 144469</strain>
    </source>
</reference>
<dbReference type="AlphaFoldDB" id="A0A8H6IBL7"/>
<comment type="caution">
    <text evidence="3">The sequence shown here is derived from an EMBL/GenBank/DDBJ whole genome shotgun (WGS) entry which is preliminary data.</text>
</comment>
<feature type="chain" id="PRO_5034149814" evidence="2">
    <location>
        <begin position="21"/>
        <end position="387"/>
    </location>
</feature>
<evidence type="ECO:0000256" key="2">
    <source>
        <dbReference type="SAM" id="SignalP"/>
    </source>
</evidence>